<dbReference type="GO" id="GO:0016301">
    <property type="term" value="F:kinase activity"/>
    <property type="evidence" value="ECO:0007669"/>
    <property type="project" value="UniProtKB-KW"/>
</dbReference>
<evidence type="ECO:0000256" key="1">
    <source>
        <dbReference type="SAM" id="SignalP"/>
    </source>
</evidence>
<organism evidence="2 3">
    <name type="scientific">Zhenpiania hominis</name>
    <dbReference type="NCBI Taxonomy" id="2763644"/>
    <lineage>
        <taxon>Bacteria</taxon>
        <taxon>Bacillati</taxon>
        <taxon>Bacillota</taxon>
        <taxon>Clostridia</taxon>
        <taxon>Peptostreptococcales</taxon>
        <taxon>Anaerovoracaceae</taxon>
        <taxon>Zhenpiania</taxon>
    </lineage>
</organism>
<feature type="signal peptide" evidence="1">
    <location>
        <begin position="1"/>
        <end position="23"/>
    </location>
</feature>
<dbReference type="RefSeq" id="WP_187302895.1">
    <property type="nucleotide sequence ID" value="NZ_CBCTON010000011.1"/>
</dbReference>
<dbReference type="EMBL" id="JACRYT010000007">
    <property type="protein sequence ID" value="MBC6679788.1"/>
    <property type="molecule type" value="Genomic_DNA"/>
</dbReference>
<name>A0A923NIQ5_9FIRM</name>
<gene>
    <name evidence="2" type="ORF">H9L42_08100</name>
</gene>
<dbReference type="Pfam" id="PF08757">
    <property type="entry name" value="CotH"/>
    <property type="match status" value="1"/>
</dbReference>
<proteinExistence type="predicted"/>
<evidence type="ECO:0000313" key="3">
    <source>
        <dbReference type="Proteomes" id="UP000602647"/>
    </source>
</evidence>
<protein>
    <submittedName>
        <fullName evidence="2">CotH kinase family protein</fullName>
    </submittedName>
</protein>
<keyword evidence="2" id="KW-0808">Transferase</keyword>
<evidence type="ECO:0000313" key="2">
    <source>
        <dbReference type="EMBL" id="MBC6679788.1"/>
    </source>
</evidence>
<reference evidence="2" key="1">
    <citation type="submission" date="2020-08" db="EMBL/GenBank/DDBJ databases">
        <title>Genome public.</title>
        <authorList>
            <person name="Liu C."/>
            <person name="Sun Q."/>
        </authorList>
    </citation>
    <scope>NUCLEOTIDE SEQUENCE</scope>
    <source>
        <strain evidence="2">BX12</strain>
    </source>
</reference>
<keyword evidence="1" id="KW-0732">Signal</keyword>
<keyword evidence="3" id="KW-1185">Reference proteome</keyword>
<feature type="chain" id="PRO_5037931482" evidence="1">
    <location>
        <begin position="24"/>
        <end position="472"/>
    </location>
</feature>
<sequence length="472" mass="55823">MKKKLLCVTVILAACLIAIIANWHVDNTRENTKTRVHQHLEAESAEELPACSHKSSRICTHLPLVSIDTRGRQLSEKRESKIFCDIRIWDEEGKRHHLTDTPDIETASQINIRGASSRHFDKHSYRLEFRENKNPAEKKNLSIMGMESDCDWILYGPWLDKSLLRNYMMYNLSGEIMEWAPDVRYCEVFLNGEYQGLYVMTESIEVDEDRLPLREYDDRQTETSYLIERNRVGSTDDPINTFGGQAGYTEYELGILYPKALDMTGETRRWIIDNINEMEKLLYSYDYDEWDYGYYNFLDVDSFVDYALINEVSANLDAGSLSTYAYKPLGGKLTMGPVWDFNNAFGLYEIDPQDFFMQDSPWFFMLYKDETFVNRLISRYQSLRKTWFDEEYLMNYIDETIRFLGPAIDRNFDKWGYSFNLVFFDDPNRELRSYQEAIAQLKDFIEDRLEFMDENIEVLHQYCHESMVKSYN</sequence>
<dbReference type="AlphaFoldDB" id="A0A923NIQ5"/>
<dbReference type="InterPro" id="IPR014867">
    <property type="entry name" value="Spore_coat_CotH_CotH2/3/7"/>
</dbReference>
<accession>A0A923NIQ5</accession>
<dbReference type="PROSITE" id="PS51257">
    <property type="entry name" value="PROKAR_LIPOPROTEIN"/>
    <property type="match status" value="1"/>
</dbReference>
<comment type="caution">
    <text evidence="2">The sequence shown here is derived from an EMBL/GenBank/DDBJ whole genome shotgun (WGS) entry which is preliminary data.</text>
</comment>
<keyword evidence="2" id="KW-0418">Kinase</keyword>
<dbReference type="Proteomes" id="UP000602647">
    <property type="component" value="Unassembled WGS sequence"/>
</dbReference>